<proteinExistence type="predicted"/>
<keyword evidence="2" id="KW-1185">Reference proteome</keyword>
<evidence type="ECO:0000313" key="2">
    <source>
        <dbReference type="Proteomes" id="UP000642468"/>
    </source>
</evidence>
<reference evidence="1 2" key="1">
    <citation type="submission" date="2020-09" db="EMBL/GenBank/DDBJ databases">
        <authorList>
            <person name="Kim M.K."/>
        </authorList>
    </citation>
    <scope>NUCLEOTIDE SEQUENCE [LARGE SCALE GENOMIC DNA]</scope>
    <source>
        <strain evidence="1 2">BT646</strain>
    </source>
</reference>
<dbReference type="RefSeq" id="WP_190784475.1">
    <property type="nucleotide sequence ID" value="NZ_JACWZZ010000002.1"/>
</dbReference>
<accession>A0ABR8JJC3</accession>
<comment type="caution">
    <text evidence="1">The sequence shown here is derived from an EMBL/GenBank/DDBJ whole genome shotgun (WGS) entry which is preliminary data.</text>
</comment>
<protein>
    <recommendedName>
        <fullName evidence="3">Peptidase S24/S26A/S26B/S26C domain-containing protein</fullName>
    </recommendedName>
</protein>
<evidence type="ECO:0008006" key="3">
    <source>
        <dbReference type="Google" id="ProtNLM"/>
    </source>
</evidence>
<dbReference type="EMBL" id="JACWZZ010000002">
    <property type="protein sequence ID" value="MBD2715472.1"/>
    <property type="molecule type" value="Genomic_DNA"/>
</dbReference>
<evidence type="ECO:0000313" key="1">
    <source>
        <dbReference type="EMBL" id="MBD2715472.1"/>
    </source>
</evidence>
<name>A0ABR8JJC3_9BACT</name>
<sequence length="138" mass="15391">MNRVIGATMLVSVISGWGAELSASNYLHRPYRKKDCQEDWQYPGIRDDIRGIVVFHKTTNELCGIMPTASITLVKTIENDTIRVLELCNISKEFANGELVVIHPSTNAKTDNIYAPLDPRACSLKRTCVGVVESIVKR</sequence>
<dbReference type="Proteomes" id="UP000642468">
    <property type="component" value="Unassembled WGS sequence"/>
</dbReference>
<organism evidence="1 2">
    <name type="scientific">Hymenobacter duratus</name>
    <dbReference type="NCBI Taxonomy" id="2771356"/>
    <lineage>
        <taxon>Bacteria</taxon>
        <taxon>Pseudomonadati</taxon>
        <taxon>Bacteroidota</taxon>
        <taxon>Cytophagia</taxon>
        <taxon>Cytophagales</taxon>
        <taxon>Hymenobacteraceae</taxon>
        <taxon>Hymenobacter</taxon>
    </lineage>
</organism>
<gene>
    <name evidence="1" type="ORF">IC231_10530</name>
</gene>